<dbReference type="AlphaFoldDB" id="A0AAN0JNH9"/>
<sequence length="497" mass="55886">MEPDSIPLRLSYLSERYDKNLPQVISVTEAIYGSYEDLLEDGQEFEVYFKKETPVFSMRMADKTYTVPLNSTFMFSVLYNPKNEDLSIARRGYNFPTVADLMKADPLPTVVYVGRDCVVASKKKSRKDQSILKGQILLILEAINKPKSKTLKCLIIGEASKEVFLDEACEGCFSTKESLLLFPLPKIAKCIKRPFMTSMYLSDGKILHPKFRNRHGMIDTTELSSVGSFICSTNLPSSRATSLVEIFVTVSVMFCVNQKNEAELATLNDNSILLSEKLTPDQISAVIFDSTATTNLLQNDLLLPQHISNWLDEVILTKRTPPRVHQIYESLEPFTDKQFDQNEASPSMSVQSSVDTHSPPPLPPRRSMILSPPSPLMGPVQVATLNNCAYGVAKLQKSPVHAATEAKQPESKIGQYFDTNKRLLADYNVSKIGEFLGLMGLKQYAATFSHELVDGKLFFELDDVMLEEDLGITSKLHRLRMMRIIRGEQHVNDFLTI</sequence>
<evidence type="ECO:0000256" key="1">
    <source>
        <dbReference type="SAM" id="MobiDB-lite"/>
    </source>
</evidence>
<reference evidence="3" key="2">
    <citation type="submission" date="2024-06" db="UniProtKB">
        <authorList>
            <consortium name="EnsemblMetazoa"/>
        </authorList>
    </citation>
    <scope>IDENTIFICATION</scope>
</reference>
<dbReference type="GeneID" id="109586808"/>
<evidence type="ECO:0000313" key="3">
    <source>
        <dbReference type="EnsemblMetazoa" id="XP_019858581.1"/>
    </source>
</evidence>
<feature type="compositionally biased region" description="Polar residues" evidence="1">
    <location>
        <begin position="341"/>
        <end position="356"/>
    </location>
</feature>
<dbReference type="InterPro" id="IPR001660">
    <property type="entry name" value="SAM"/>
</dbReference>
<reference evidence="4" key="1">
    <citation type="journal article" date="2010" name="Nature">
        <title>The Amphimedon queenslandica genome and the evolution of animal complexity.</title>
        <authorList>
            <person name="Srivastava M."/>
            <person name="Simakov O."/>
            <person name="Chapman J."/>
            <person name="Fahey B."/>
            <person name="Gauthier M.E."/>
            <person name="Mitros T."/>
            <person name="Richards G.S."/>
            <person name="Conaco C."/>
            <person name="Dacre M."/>
            <person name="Hellsten U."/>
            <person name="Larroux C."/>
            <person name="Putnam N.H."/>
            <person name="Stanke M."/>
            <person name="Adamska M."/>
            <person name="Darling A."/>
            <person name="Degnan S.M."/>
            <person name="Oakley T.H."/>
            <person name="Plachetzki D.C."/>
            <person name="Zhai Y."/>
            <person name="Adamski M."/>
            <person name="Calcino A."/>
            <person name="Cummins S.F."/>
            <person name="Goodstein D.M."/>
            <person name="Harris C."/>
            <person name="Jackson D.J."/>
            <person name="Leys S.P."/>
            <person name="Shu S."/>
            <person name="Woodcroft B.J."/>
            <person name="Vervoort M."/>
            <person name="Kosik K.S."/>
            <person name="Manning G."/>
            <person name="Degnan B.M."/>
            <person name="Rokhsar D.S."/>
        </authorList>
    </citation>
    <scope>NUCLEOTIDE SEQUENCE [LARGE SCALE GENOMIC DNA]</scope>
</reference>
<dbReference type="EnsemblMetazoa" id="XM_020003022.1">
    <property type="protein sequence ID" value="XP_019858581.1"/>
    <property type="gene ID" value="LOC109586808"/>
</dbReference>
<dbReference type="CDD" id="cd09487">
    <property type="entry name" value="SAM_superfamily"/>
    <property type="match status" value="1"/>
</dbReference>
<dbReference type="InterPro" id="IPR013761">
    <property type="entry name" value="SAM/pointed_sf"/>
</dbReference>
<dbReference type="SUPFAM" id="SSF47769">
    <property type="entry name" value="SAM/Pointed domain"/>
    <property type="match status" value="1"/>
</dbReference>
<dbReference type="Gene3D" id="1.10.150.50">
    <property type="entry name" value="Transcription Factor, Ets-1"/>
    <property type="match status" value="1"/>
</dbReference>
<accession>A0AAN0JNH9</accession>
<dbReference type="KEGG" id="aqu:109586808"/>
<dbReference type="RefSeq" id="XP_019858581.1">
    <property type="nucleotide sequence ID" value="XM_020003022.1"/>
</dbReference>
<name>A0AAN0JNH9_AMPQE</name>
<proteinExistence type="predicted"/>
<feature type="domain" description="SAM" evidence="2">
    <location>
        <begin position="427"/>
        <end position="491"/>
    </location>
</feature>
<feature type="region of interest" description="Disordered" evidence="1">
    <location>
        <begin position="335"/>
        <end position="365"/>
    </location>
</feature>
<keyword evidence="4" id="KW-1185">Reference proteome</keyword>
<dbReference type="PROSITE" id="PS50105">
    <property type="entry name" value="SAM_DOMAIN"/>
    <property type="match status" value="1"/>
</dbReference>
<evidence type="ECO:0000313" key="4">
    <source>
        <dbReference type="Proteomes" id="UP000007879"/>
    </source>
</evidence>
<dbReference type="SMART" id="SM00454">
    <property type="entry name" value="SAM"/>
    <property type="match status" value="1"/>
</dbReference>
<protein>
    <recommendedName>
        <fullName evidence="2">SAM domain-containing protein</fullName>
    </recommendedName>
</protein>
<organism evidence="3 4">
    <name type="scientific">Amphimedon queenslandica</name>
    <name type="common">Sponge</name>
    <dbReference type="NCBI Taxonomy" id="400682"/>
    <lineage>
        <taxon>Eukaryota</taxon>
        <taxon>Metazoa</taxon>
        <taxon>Porifera</taxon>
        <taxon>Demospongiae</taxon>
        <taxon>Heteroscleromorpha</taxon>
        <taxon>Haplosclerida</taxon>
        <taxon>Niphatidae</taxon>
        <taxon>Amphimedon</taxon>
    </lineage>
</organism>
<dbReference type="Pfam" id="PF00536">
    <property type="entry name" value="SAM_1"/>
    <property type="match status" value="1"/>
</dbReference>
<evidence type="ECO:0000259" key="2">
    <source>
        <dbReference type="PROSITE" id="PS50105"/>
    </source>
</evidence>
<dbReference type="Proteomes" id="UP000007879">
    <property type="component" value="Unassembled WGS sequence"/>
</dbReference>